<dbReference type="Gene3D" id="3.40.30.10">
    <property type="entry name" value="Glutaredoxin"/>
    <property type="match status" value="1"/>
</dbReference>
<dbReference type="InterPro" id="IPR036249">
    <property type="entry name" value="Thioredoxin-like_sf"/>
</dbReference>
<name>A0A1L1PE90_HYDIT</name>
<comment type="subcellular location">
    <subcellularLocation>
        <location evidence="1 7">Periplasm</location>
    </subcellularLocation>
</comment>
<dbReference type="AlphaFoldDB" id="A0A1L1PE90"/>
<dbReference type="InterPro" id="IPR012336">
    <property type="entry name" value="Thioredoxin-like_fold"/>
</dbReference>
<evidence type="ECO:0000256" key="1">
    <source>
        <dbReference type="ARBA" id="ARBA00004418"/>
    </source>
</evidence>
<dbReference type="EMBL" id="CCAE010000015">
    <property type="protein sequence ID" value="CDN87850.1"/>
    <property type="molecule type" value="Genomic_DNA"/>
</dbReference>
<dbReference type="Pfam" id="PF13098">
    <property type="entry name" value="Thioredoxin_2"/>
    <property type="match status" value="1"/>
</dbReference>
<keyword evidence="4 7" id="KW-0574">Periplasm</keyword>
<evidence type="ECO:0000313" key="11">
    <source>
        <dbReference type="Proteomes" id="UP000028878"/>
    </source>
</evidence>
<reference evidence="11" key="1">
    <citation type="submission" date="2014-02" db="EMBL/GenBank/DDBJ databases">
        <authorList>
            <person name="Gan H."/>
        </authorList>
    </citation>
    <scope>NUCLEOTIDE SEQUENCE [LARGE SCALE GENOMIC DNA]</scope>
    <source>
        <strain evidence="11">S1</strain>
    </source>
</reference>
<dbReference type="Gene3D" id="3.10.450.70">
    <property type="entry name" value="Disulphide bond isomerase, DsbC/G, N-terminal"/>
    <property type="match status" value="1"/>
</dbReference>
<evidence type="ECO:0000256" key="7">
    <source>
        <dbReference type="RuleBase" id="RU364038"/>
    </source>
</evidence>
<dbReference type="InterPro" id="IPR009094">
    <property type="entry name" value="DiS-bond_isomerase_DsbC/G_N_sf"/>
</dbReference>
<evidence type="ECO:0000256" key="4">
    <source>
        <dbReference type="ARBA" id="ARBA00022764"/>
    </source>
</evidence>
<evidence type="ECO:0000256" key="5">
    <source>
        <dbReference type="ARBA" id="ARBA00023157"/>
    </source>
</evidence>
<dbReference type="CDD" id="cd03020">
    <property type="entry name" value="DsbA_DsbC_DsbG"/>
    <property type="match status" value="1"/>
</dbReference>
<keyword evidence="11" id="KW-1185">Reference proteome</keyword>
<comment type="function">
    <text evidence="7">Required for disulfide bond formation in some periplasmic proteins. Acts by transferring its disulfide bond to other proteins and is reduced in the process.</text>
</comment>
<gene>
    <name evidence="10" type="ORF">BN948_02278</name>
</gene>
<keyword evidence="3 7" id="KW-0732">Signal</keyword>
<protein>
    <recommendedName>
        <fullName evidence="7">Thiol:disulfide interchange protein</fullName>
    </recommendedName>
</protein>
<accession>A0A1L1PE90</accession>
<dbReference type="InterPro" id="IPR018950">
    <property type="entry name" value="DiS-bond_isomerase_DsbC/G_N"/>
</dbReference>
<dbReference type="GO" id="GO:0042597">
    <property type="term" value="C:periplasmic space"/>
    <property type="evidence" value="ECO:0007669"/>
    <property type="project" value="UniProtKB-SubCell"/>
</dbReference>
<dbReference type="InterPro" id="IPR033954">
    <property type="entry name" value="DiS-bond_Isoase_DsbC/G"/>
</dbReference>
<reference evidence="11" key="2">
    <citation type="submission" date="2014-11" db="EMBL/GenBank/DDBJ databases">
        <title>Draft genome sequence of Hydrogenophaga intermedia S1.</title>
        <authorList>
            <person name="Gan H.M."/>
            <person name="Chew T.H."/>
            <person name="Stolz A."/>
        </authorList>
    </citation>
    <scope>NUCLEOTIDE SEQUENCE [LARGE SCALE GENOMIC DNA]</scope>
    <source>
        <strain evidence="11">S1</strain>
    </source>
</reference>
<dbReference type="PANTHER" id="PTHR35272">
    <property type="entry name" value="THIOL:DISULFIDE INTERCHANGE PROTEIN DSBC-RELATED"/>
    <property type="match status" value="1"/>
</dbReference>
<evidence type="ECO:0000313" key="10">
    <source>
        <dbReference type="EMBL" id="CDN87850.1"/>
    </source>
</evidence>
<sequence>MLGALWLIRDGCDMPGMERREGLKRLALLAGLGGAGPALAQAVATRPVRDEAALTAIVERLTGGKVQFFGAGPLPGLHEVIVKDKVFYIDAAGEHLIDGHIIDIANRRSLTAQRQAEYVLASTPTLRLAELDLADAITIQRGKVVPGRVLVSFEDPRCGFCKRLHATLKDATDLTVHTFPISYLGPESRALNERIWCAPSRPIAWEAAMADQEVPGNGVSGCGFEALERNMALAEKFRVQGTPTLFTAEGQRLNGAVKLDVIEGALKGA</sequence>
<dbReference type="SUPFAM" id="SSF52833">
    <property type="entry name" value="Thioredoxin-like"/>
    <property type="match status" value="1"/>
</dbReference>
<dbReference type="SUPFAM" id="SSF54423">
    <property type="entry name" value="DsbC/DsbG N-terminal domain-like"/>
    <property type="match status" value="1"/>
</dbReference>
<feature type="domain" description="Thioredoxin-like fold" evidence="9">
    <location>
        <begin position="148"/>
        <end position="263"/>
    </location>
</feature>
<evidence type="ECO:0000259" key="8">
    <source>
        <dbReference type="Pfam" id="PF10411"/>
    </source>
</evidence>
<keyword evidence="6 7" id="KW-0676">Redox-active center</keyword>
<evidence type="ECO:0000256" key="3">
    <source>
        <dbReference type="ARBA" id="ARBA00022729"/>
    </source>
</evidence>
<dbReference type="Pfam" id="PF10411">
    <property type="entry name" value="DsbC_N"/>
    <property type="match status" value="1"/>
</dbReference>
<dbReference type="Proteomes" id="UP000028878">
    <property type="component" value="Unassembled WGS sequence"/>
</dbReference>
<comment type="similarity">
    <text evidence="2 7">Belongs to the thioredoxin family. DsbC subfamily.</text>
</comment>
<feature type="domain" description="Disulphide bond isomerase DsbC/G N-terminal" evidence="8">
    <location>
        <begin position="50"/>
        <end position="112"/>
    </location>
</feature>
<evidence type="ECO:0000259" key="9">
    <source>
        <dbReference type="Pfam" id="PF13098"/>
    </source>
</evidence>
<dbReference type="PANTHER" id="PTHR35272:SF3">
    <property type="entry name" value="THIOL:DISULFIDE INTERCHANGE PROTEIN DSBC"/>
    <property type="match status" value="1"/>
</dbReference>
<keyword evidence="5" id="KW-1015">Disulfide bond</keyword>
<evidence type="ECO:0000256" key="2">
    <source>
        <dbReference type="ARBA" id="ARBA00009813"/>
    </source>
</evidence>
<organism evidence="10 11">
    <name type="scientific">Hydrogenophaga intermedia</name>
    <dbReference type="NCBI Taxonomy" id="65786"/>
    <lineage>
        <taxon>Bacteria</taxon>
        <taxon>Pseudomonadati</taxon>
        <taxon>Pseudomonadota</taxon>
        <taxon>Betaproteobacteria</taxon>
        <taxon>Burkholderiales</taxon>
        <taxon>Comamonadaceae</taxon>
        <taxon>Hydrogenophaga</taxon>
    </lineage>
</organism>
<evidence type="ECO:0000256" key="6">
    <source>
        <dbReference type="ARBA" id="ARBA00023284"/>
    </source>
</evidence>
<dbReference type="InterPro" id="IPR051470">
    <property type="entry name" value="Thiol:disulfide_interchange"/>
</dbReference>
<proteinExistence type="inferred from homology"/>